<dbReference type="PRINTS" id="PR00164">
    <property type="entry name" value="ABC2TRNSPORT"/>
</dbReference>
<comment type="similarity">
    <text evidence="5">Belongs to the ABC-2 integral membrane protein family.</text>
</comment>
<dbReference type="InterPro" id="IPR000412">
    <property type="entry name" value="ABC_2_transport"/>
</dbReference>
<accession>A0A9X4MJ17</accession>
<evidence type="ECO:0000313" key="8">
    <source>
        <dbReference type="Proteomes" id="UP001154240"/>
    </source>
</evidence>
<keyword evidence="2 5" id="KW-0812">Transmembrane</keyword>
<evidence type="ECO:0000313" key="7">
    <source>
        <dbReference type="EMBL" id="MDG4477105.1"/>
    </source>
</evidence>
<keyword evidence="4 5" id="KW-0472">Membrane</keyword>
<evidence type="ECO:0000256" key="2">
    <source>
        <dbReference type="ARBA" id="ARBA00022692"/>
    </source>
</evidence>
<dbReference type="EMBL" id="JAPHEH010000002">
    <property type="protein sequence ID" value="MDG4477105.1"/>
    <property type="molecule type" value="Genomic_DNA"/>
</dbReference>
<dbReference type="InterPro" id="IPR051784">
    <property type="entry name" value="Nod_factor_ABC_transporter"/>
</dbReference>
<feature type="transmembrane region" description="Helical" evidence="5">
    <location>
        <begin position="167"/>
        <end position="187"/>
    </location>
</feature>
<dbReference type="GO" id="GO:0043190">
    <property type="term" value="C:ATP-binding cassette (ABC) transporter complex"/>
    <property type="evidence" value="ECO:0007669"/>
    <property type="project" value="InterPro"/>
</dbReference>
<dbReference type="RefSeq" id="WP_307634097.1">
    <property type="nucleotide sequence ID" value="NZ_JAPHEH010000002.1"/>
</dbReference>
<reference evidence="7" key="1">
    <citation type="journal article" date="2022" name="bioRxiv">
        <title>Thiovibrio frasassiensisgen. nov., sp. nov., an autotrophic, elemental sulfur disproportionating bacterium isolated from sulfidic karst sediment, and proposal of Thiovibrionaceae fam. nov.</title>
        <authorList>
            <person name="Aronson H."/>
            <person name="Thomas C."/>
            <person name="Bhattacharyya M."/>
            <person name="Eckstein S."/>
            <person name="Jensen S."/>
            <person name="Barco R."/>
            <person name="Macalady J."/>
            <person name="Amend J."/>
        </authorList>
    </citation>
    <scope>NUCLEOTIDE SEQUENCE</scope>
    <source>
        <strain evidence="7">RS19-109</strain>
    </source>
</reference>
<dbReference type="Pfam" id="PF01061">
    <property type="entry name" value="ABC2_membrane"/>
    <property type="match status" value="1"/>
</dbReference>
<feature type="transmembrane region" description="Helical" evidence="5">
    <location>
        <begin position="21"/>
        <end position="43"/>
    </location>
</feature>
<dbReference type="PANTHER" id="PTHR43229:SF2">
    <property type="entry name" value="NODULATION PROTEIN J"/>
    <property type="match status" value="1"/>
</dbReference>
<dbReference type="AlphaFoldDB" id="A0A9X4MJ17"/>
<reference evidence="7" key="2">
    <citation type="submission" date="2022-10" db="EMBL/GenBank/DDBJ databases">
        <authorList>
            <person name="Aronson H.S."/>
        </authorList>
    </citation>
    <scope>NUCLEOTIDE SEQUENCE</scope>
    <source>
        <strain evidence="7">RS19-109</strain>
    </source>
</reference>
<dbReference type="GO" id="GO:0140359">
    <property type="term" value="F:ABC-type transporter activity"/>
    <property type="evidence" value="ECO:0007669"/>
    <property type="project" value="InterPro"/>
</dbReference>
<protein>
    <recommendedName>
        <fullName evidence="5">Transport permease protein</fullName>
    </recommendedName>
</protein>
<feature type="transmembrane region" description="Helical" evidence="5">
    <location>
        <begin position="116"/>
        <end position="132"/>
    </location>
</feature>
<feature type="transmembrane region" description="Helical" evidence="5">
    <location>
        <begin position="226"/>
        <end position="246"/>
    </location>
</feature>
<feature type="domain" description="ABC transmembrane type-2" evidence="6">
    <location>
        <begin position="23"/>
        <end position="250"/>
    </location>
</feature>
<gene>
    <name evidence="7" type="ORF">OLX77_13165</name>
</gene>
<dbReference type="Proteomes" id="UP001154240">
    <property type="component" value="Unassembled WGS sequence"/>
</dbReference>
<keyword evidence="5" id="KW-1003">Cell membrane</keyword>
<comment type="caution">
    <text evidence="7">The sequence shown here is derived from an EMBL/GenBank/DDBJ whole genome shotgun (WGS) entry which is preliminary data.</text>
</comment>
<dbReference type="PROSITE" id="PS51012">
    <property type="entry name" value="ABC_TM2"/>
    <property type="match status" value="1"/>
</dbReference>
<evidence type="ECO:0000256" key="3">
    <source>
        <dbReference type="ARBA" id="ARBA00022989"/>
    </source>
</evidence>
<evidence type="ECO:0000256" key="1">
    <source>
        <dbReference type="ARBA" id="ARBA00004141"/>
    </source>
</evidence>
<dbReference type="InterPro" id="IPR013525">
    <property type="entry name" value="ABC2_TM"/>
</dbReference>
<dbReference type="PANTHER" id="PTHR43229">
    <property type="entry name" value="NODULATION PROTEIN J"/>
    <property type="match status" value="1"/>
</dbReference>
<sequence>MNGFSFFTIWLRNGRVWQKHFLASLIGNLGQPLLFLVAMGYGLGRDMAPMEGLSYLQFIAPGLVASAGMYSAALETTYGSYTRLTVQKTYEAILMTPLGVVDLVLGEIVWGASKGVLSGIIMLLALPLFGVVPSPWIVALLPMLFLSGMFFAACGLIMTALAKNYDFFNYFISLVITPLFLFSGIFFPIQSLAPPVRNLLELLPLTPIVSLARIFCYGRFTEPILWKILGSLLATGCAVWLAGYLVRRRLIQ</sequence>
<proteinExistence type="inferred from homology"/>
<keyword evidence="3 5" id="KW-1133">Transmembrane helix</keyword>
<feature type="transmembrane region" description="Helical" evidence="5">
    <location>
        <begin position="55"/>
        <end position="78"/>
    </location>
</feature>
<organism evidence="7 8">
    <name type="scientific">Thiovibrio frasassiensis</name>
    <dbReference type="NCBI Taxonomy" id="2984131"/>
    <lineage>
        <taxon>Bacteria</taxon>
        <taxon>Pseudomonadati</taxon>
        <taxon>Thermodesulfobacteriota</taxon>
        <taxon>Desulfobulbia</taxon>
        <taxon>Desulfobulbales</taxon>
        <taxon>Thiovibrionaceae</taxon>
        <taxon>Thiovibrio</taxon>
    </lineage>
</organism>
<comment type="subcellular location">
    <subcellularLocation>
        <location evidence="5">Cell membrane</location>
        <topology evidence="5">Multi-pass membrane protein</topology>
    </subcellularLocation>
    <subcellularLocation>
        <location evidence="1">Membrane</location>
        <topology evidence="1">Multi-pass membrane protein</topology>
    </subcellularLocation>
</comment>
<evidence type="ECO:0000256" key="4">
    <source>
        <dbReference type="ARBA" id="ARBA00023136"/>
    </source>
</evidence>
<feature type="transmembrane region" description="Helical" evidence="5">
    <location>
        <begin position="139"/>
        <end position="161"/>
    </location>
</feature>
<dbReference type="PIRSF" id="PIRSF006648">
    <property type="entry name" value="DrrB"/>
    <property type="match status" value="1"/>
</dbReference>
<keyword evidence="5" id="KW-0813">Transport</keyword>
<name>A0A9X4MJ17_9BACT</name>
<evidence type="ECO:0000259" key="6">
    <source>
        <dbReference type="PROSITE" id="PS51012"/>
    </source>
</evidence>
<keyword evidence="8" id="KW-1185">Reference proteome</keyword>
<dbReference type="InterPro" id="IPR047817">
    <property type="entry name" value="ABC2_TM_bact-type"/>
</dbReference>
<evidence type="ECO:0000256" key="5">
    <source>
        <dbReference type="RuleBase" id="RU361157"/>
    </source>
</evidence>